<dbReference type="InterPro" id="IPR028096">
    <property type="entry name" value="EfeO_Cupredoxin"/>
</dbReference>
<reference evidence="4 5" key="1">
    <citation type="submission" date="2018-05" db="EMBL/GenBank/DDBJ databases">
        <title>Rhodoferax soyangensis sp.nov., isolated from an oligotrophic freshwater lake.</title>
        <authorList>
            <person name="Park M."/>
        </authorList>
    </citation>
    <scope>NUCLEOTIDE SEQUENCE [LARGE SCALE GENOMIC DNA]</scope>
    <source>
        <strain evidence="4 5">IMCC26218</strain>
    </source>
</reference>
<comment type="caution">
    <text evidence="4">The sequence shown here is derived from an EMBL/GenBank/DDBJ whole genome shotgun (WGS) entry which is preliminary data.</text>
</comment>
<dbReference type="EMBL" id="QFZK01000017">
    <property type="protein sequence ID" value="RFO95368.1"/>
    <property type="molecule type" value="Genomic_DNA"/>
</dbReference>
<accession>A0A3E1R7L4</accession>
<dbReference type="RefSeq" id="WP_117179679.1">
    <property type="nucleotide sequence ID" value="NZ_QFZK01000017.1"/>
</dbReference>
<dbReference type="Gene3D" id="2.60.40.420">
    <property type="entry name" value="Cupredoxins - blue copper proteins"/>
    <property type="match status" value="1"/>
</dbReference>
<dbReference type="SUPFAM" id="SSF49503">
    <property type="entry name" value="Cupredoxins"/>
    <property type="match status" value="1"/>
</dbReference>
<evidence type="ECO:0000259" key="3">
    <source>
        <dbReference type="Pfam" id="PF13473"/>
    </source>
</evidence>
<dbReference type="AlphaFoldDB" id="A0A3E1R7L4"/>
<evidence type="ECO:0000313" key="5">
    <source>
        <dbReference type="Proteomes" id="UP000260665"/>
    </source>
</evidence>
<organism evidence="4 5">
    <name type="scientific">Rhodoferax lacus</name>
    <dbReference type="NCBI Taxonomy" id="2184758"/>
    <lineage>
        <taxon>Bacteria</taxon>
        <taxon>Pseudomonadati</taxon>
        <taxon>Pseudomonadota</taxon>
        <taxon>Betaproteobacteria</taxon>
        <taxon>Burkholderiales</taxon>
        <taxon>Comamonadaceae</taxon>
        <taxon>Rhodoferax</taxon>
    </lineage>
</organism>
<dbReference type="OrthoDB" id="5958460at2"/>
<dbReference type="Pfam" id="PF13473">
    <property type="entry name" value="Cupredoxin_1"/>
    <property type="match status" value="1"/>
</dbReference>
<protein>
    <recommendedName>
        <fullName evidence="3">EfeO-type cupredoxin-like domain-containing protein</fullName>
    </recommendedName>
</protein>
<keyword evidence="5" id="KW-1185">Reference proteome</keyword>
<name>A0A3E1R7L4_9BURK</name>
<proteinExistence type="predicted"/>
<evidence type="ECO:0000313" key="4">
    <source>
        <dbReference type="EMBL" id="RFO95368.1"/>
    </source>
</evidence>
<gene>
    <name evidence="4" type="ORF">DIC66_18570</name>
</gene>
<keyword evidence="2" id="KW-0732">Signal</keyword>
<sequence length="109" mass="11740">MKARIVAALLSLAAVHAFAAADEFTLTIKNHTFEPKELKLPAGKKVKVLVVNQDATPAEFESKPLSREKVIPGKSTGIINVGPLQPGRYAFVEEYHETEAGAQGTIVVE</sequence>
<feature type="chain" id="PRO_5017622512" description="EfeO-type cupredoxin-like domain-containing protein" evidence="2">
    <location>
        <begin position="20"/>
        <end position="109"/>
    </location>
</feature>
<feature type="domain" description="EfeO-type cupredoxin-like" evidence="3">
    <location>
        <begin position="5"/>
        <end position="108"/>
    </location>
</feature>
<evidence type="ECO:0000256" key="2">
    <source>
        <dbReference type="SAM" id="SignalP"/>
    </source>
</evidence>
<dbReference type="GO" id="GO:0042597">
    <property type="term" value="C:periplasmic space"/>
    <property type="evidence" value="ECO:0007669"/>
    <property type="project" value="UniProtKB-SubCell"/>
</dbReference>
<evidence type="ECO:0000256" key="1">
    <source>
        <dbReference type="ARBA" id="ARBA00004418"/>
    </source>
</evidence>
<dbReference type="InterPro" id="IPR008972">
    <property type="entry name" value="Cupredoxin"/>
</dbReference>
<dbReference type="Proteomes" id="UP000260665">
    <property type="component" value="Unassembled WGS sequence"/>
</dbReference>
<comment type="subcellular location">
    <subcellularLocation>
        <location evidence="1">Periplasm</location>
    </subcellularLocation>
</comment>
<feature type="signal peptide" evidence="2">
    <location>
        <begin position="1"/>
        <end position="19"/>
    </location>
</feature>